<feature type="compositionally biased region" description="Basic residues" evidence="2">
    <location>
        <begin position="380"/>
        <end position="396"/>
    </location>
</feature>
<dbReference type="OrthoDB" id="4777606at2759"/>
<gene>
    <name evidence="5" type="primary">LOC109483464</name>
</gene>
<evidence type="ECO:0000256" key="2">
    <source>
        <dbReference type="SAM" id="MobiDB-lite"/>
    </source>
</evidence>
<dbReference type="PANTHER" id="PTHR46584">
    <property type="entry name" value="HMG DOMAIN-CONTAINING PROTEIN 4"/>
    <property type="match status" value="1"/>
</dbReference>
<dbReference type="AlphaFoldDB" id="A0A6P4ZYN7"/>
<feature type="DNA-binding region" description="HMG box" evidence="1">
    <location>
        <begin position="405"/>
        <end position="473"/>
    </location>
</feature>
<feature type="compositionally biased region" description="Basic and acidic residues" evidence="2">
    <location>
        <begin position="245"/>
        <end position="255"/>
    </location>
</feature>
<evidence type="ECO:0000313" key="4">
    <source>
        <dbReference type="Proteomes" id="UP000515135"/>
    </source>
</evidence>
<feature type="region of interest" description="Disordered" evidence="2">
    <location>
        <begin position="1"/>
        <end position="288"/>
    </location>
</feature>
<feature type="domain" description="HMG box" evidence="3">
    <location>
        <begin position="405"/>
        <end position="473"/>
    </location>
</feature>
<protein>
    <submittedName>
        <fullName evidence="5">HMG box-containing protein 4-like</fullName>
    </submittedName>
</protein>
<feature type="compositionally biased region" description="Basic and acidic residues" evidence="2">
    <location>
        <begin position="205"/>
        <end position="220"/>
    </location>
</feature>
<dbReference type="InterPro" id="IPR042477">
    <property type="entry name" value="HMGXB4"/>
</dbReference>
<dbReference type="RefSeq" id="XP_019642063.1">
    <property type="nucleotide sequence ID" value="XM_019786504.1"/>
</dbReference>
<dbReference type="SMART" id="SM00398">
    <property type="entry name" value="HMG"/>
    <property type="match status" value="1"/>
</dbReference>
<dbReference type="GO" id="GO:0005634">
    <property type="term" value="C:nucleus"/>
    <property type="evidence" value="ECO:0007669"/>
    <property type="project" value="UniProtKB-UniRule"/>
</dbReference>
<accession>A0A6P4ZYN7</accession>
<evidence type="ECO:0000313" key="5">
    <source>
        <dbReference type="RefSeq" id="XP_019642063.1"/>
    </source>
</evidence>
<dbReference type="GO" id="GO:0003677">
    <property type="term" value="F:DNA binding"/>
    <property type="evidence" value="ECO:0007669"/>
    <property type="project" value="UniProtKB-UniRule"/>
</dbReference>
<feature type="compositionally biased region" description="Basic residues" evidence="2">
    <location>
        <begin position="256"/>
        <end position="268"/>
    </location>
</feature>
<feature type="compositionally biased region" description="Low complexity" evidence="2">
    <location>
        <begin position="76"/>
        <end position="88"/>
    </location>
</feature>
<keyword evidence="4" id="KW-1185">Reference proteome</keyword>
<dbReference type="PROSITE" id="PS50118">
    <property type="entry name" value="HMG_BOX_2"/>
    <property type="match status" value="1"/>
</dbReference>
<feature type="compositionally biased region" description="Basic residues" evidence="2">
    <location>
        <begin position="122"/>
        <end position="133"/>
    </location>
</feature>
<feature type="compositionally biased region" description="Basic and acidic residues" evidence="2">
    <location>
        <begin position="174"/>
        <end position="198"/>
    </location>
</feature>
<dbReference type="Pfam" id="PF00505">
    <property type="entry name" value="HMG_box"/>
    <property type="match status" value="1"/>
</dbReference>
<name>A0A6P4ZYN7_BRABE</name>
<evidence type="ECO:0000259" key="3">
    <source>
        <dbReference type="PROSITE" id="PS50118"/>
    </source>
</evidence>
<evidence type="ECO:0000256" key="1">
    <source>
        <dbReference type="PROSITE-ProRule" id="PRU00267"/>
    </source>
</evidence>
<proteinExistence type="predicted"/>
<dbReference type="Proteomes" id="UP000515135">
    <property type="component" value="Unplaced"/>
</dbReference>
<dbReference type="GeneID" id="109483464"/>
<reference evidence="5" key="1">
    <citation type="submission" date="2025-08" db="UniProtKB">
        <authorList>
            <consortium name="RefSeq"/>
        </authorList>
    </citation>
    <scope>IDENTIFICATION</scope>
    <source>
        <tissue evidence="5">Gonad</tissue>
    </source>
</reference>
<organism evidence="4 5">
    <name type="scientific">Branchiostoma belcheri</name>
    <name type="common">Amphioxus</name>
    <dbReference type="NCBI Taxonomy" id="7741"/>
    <lineage>
        <taxon>Eukaryota</taxon>
        <taxon>Metazoa</taxon>
        <taxon>Chordata</taxon>
        <taxon>Cephalochordata</taxon>
        <taxon>Leptocardii</taxon>
        <taxon>Amphioxiformes</taxon>
        <taxon>Branchiostomatidae</taxon>
        <taxon>Branchiostoma</taxon>
    </lineage>
</organism>
<dbReference type="SUPFAM" id="SSF47095">
    <property type="entry name" value="HMG-box"/>
    <property type="match status" value="1"/>
</dbReference>
<dbReference type="InterPro" id="IPR036910">
    <property type="entry name" value="HMG_box_dom_sf"/>
</dbReference>
<keyword evidence="1" id="KW-0238">DNA-binding</keyword>
<keyword evidence="1" id="KW-0539">Nucleus</keyword>
<dbReference type="Gene3D" id="1.10.30.10">
    <property type="entry name" value="High mobility group box domain"/>
    <property type="match status" value="1"/>
</dbReference>
<sequence>MSARGQKRKPSRYQDYELEGDYTPSSKRAHRSSDDGEGGGPLLVASDEAWADSGRSPRVRKKSAKLRDSDREALLQPQVVSPQKSSSSKSKKQEVHSLGAPQPHFSPDPPPYLSNIPAPVSSHKKDKGKHKKSKLEPLYIDTSEMSDPAPKKHSKGSHHHHKHDKEKKSKKSHSSKEEDQLHSPDESDVHVEEMEGIKLKLILSPKERGVGSSEEKETKSKKSSGSHKKDKEESSHKKDKKSKSKEHSASSEDGKSKKKDKKKKKEKHKSAEELSFDSSMDESYVGVGGSPPFSLPQFSNYGMGMGDAEETGAKDKMKITLKLGGSGPKKEEPVYSGGVPELEEHQEPQPFEFPPYAVDDTEVSSQSDSALASPGESRQKQKKEKKEKKEKKKKEKTPKEEKKPRKKVMTAYMLWSKHQRQKVVEANPGIDFSSISKKLGEMWQQLPEKEKMIWRSKRLTLEHKQKKAAATTVKRKVTALSPLRGGAVSPEPVMSPVKTPVPGTNPIDVAAHLKLLGESLSLVGQRLHETEGHIAIHGGLSVLLDSMVCALGPLLSLTRQVPEMNGCPQEVHERTLDNVAYIMPGL</sequence>
<dbReference type="PANTHER" id="PTHR46584:SF1">
    <property type="entry name" value="HMG DOMAIN-CONTAINING PROTEIN 4"/>
    <property type="match status" value="1"/>
</dbReference>
<feature type="compositionally biased region" description="Basic residues" evidence="2">
    <location>
        <begin position="151"/>
        <end position="173"/>
    </location>
</feature>
<dbReference type="InterPro" id="IPR009071">
    <property type="entry name" value="HMG_box_dom"/>
</dbReference>
<feature type="compositionally biased region" description="Basic residues" evidence="2">
    <location>
        <begin position="1"/>
        <end position="11"/>
    </location>
</feature>
<dbReference type="KEGG" id="bbel:109483464"/>
<feature type="compositionally biased region" description="Basic and acidic residues" evidence="2">
    <location>
        <begin position="227"/>
        <end position="236"/>
    </location>
</feature>
<feature type="region of interest" description="Disordered" evidence="2">
    <location>
        <begin position="321"/>
        <end position="407"/>
    </location>
</feature>